<proteinExistence type="predicted"/>
<dbReference type="PROSITE" id="PS51257">
    <property type="entry name" value="PROKAR_LIPOPROTEIN"/>
    <property type="match status" value="1"/>
</dbReference>
<protein>
    <submittedName>
        <fullName evidence="1">Uncharacterized protein</fullName>
    </submittedName>
</protein>
<evidence type="ECO:0000313" key="2">
    <source>
        <dbReference type="Proteomes" id="UP000887013"/>
    </source>
</evidence>
<dbReference type="Proteomes" id="UP000887013">
    <property type="component" value="Unassembled WGS sequence"/>
</dbReference>
<gene>
    <name evidence="1" type="ORF">NPIL_242671</name>
</gene>
<name>A0A8X6PQX8_NEPPI</name>
<comment type="caution">
    <text evidence="1">The sequence shown here is derived from an EMBL/GenBank/DDBJ whole genome shotgun (WGS) entry which is preliminary data.</text>
</comment>
<reference evidence="1" key="1">
    <citation type="submission" date="2020-08" db="EMBL/GenBank/DDBJ databases">
        <title>Multicomponent nature underlies the extraordinary mechanical properties of spider dragline silk.</title>
        <authorList>
            <person name="Kono N."/>
            <person name="Nakamura H."/>
            <person name="Mori M."/>
            <person name="Yoshida Y."/>
            <person name="Ohtoshi R."/>
            <person name="Malay A.D."/>
            <person name="Moran D.A.P."/>
            <person name="Tomita M."/>
            <person name="Numata K."/>
            <person name="Arakawa K."/>
        </authorList>
    </citation>
    <scope>NUCLEOTIDE SEQUENCE</scope>
</reference>
<sequence length="103" mass="11432">MVCWRSGFAMPYHAALACSAGFAPLLYARLPQIARFITCTMLDGFSLRCSRIVSSGSGSREEGFLAMVAHDGKKPTITFAPSYWPIQVIFFTLEKKKKSGKYL</sequence>
<dbReference type="AlphaFoldDB" id="A0A8X6PQX8"/>
<accession>A0A8X6PQX8</accession>
<keyword evidence="2" id="KW-1185">Reference proteome</keyword>
<organism evidence="1 2">
    <name type="scientific">Nephila pilipes</name>
    <name type="common">Giant wood spider</name>
    <name type="synonym">Nephila maculata</name>
    <dbReference type="NCBI Taxonomy" id="299642"/>
    <lineage>
        <taxon>Eukaryota</taxon>
        <taxon>Metazoa</taxon>
        <taxon>Ecdysozoa</taxon>
        <taxon>Arthropoda</taxon>
        <taxon>Chelicerata</taxon>
        <taxon>Arachnida</taxon>
        <taxon>Araneae</taxon>
        <taxon>Araneomorphae</taxon>
        <taxon>Entelegynae</taxon>
        <taxon>Araneoidea</taxon>
        <taxon>Nephilidae</taxon>
        <taxon>Nephila</taxon>
    </lineage>
</organism>
<evidence type="ECO:0000313" key="1">
    <source>
        <dbReference type="EMBL" id="GFT80505.1"/>
    </source>
</evidence>
<dbReference type="EMBL" id="BMAW01118563">
    <property type="protein sequence ID" value="GFT80505.1"/>
    <property type="molecule type" value="Genomic_DNA"/>
</dbReference>